<evidence type="ECO:0000256" key="2">
    <source>
        <dbReference type="ARBA" id="ARBA00022448"/>
    </source>
</evidence>
<evidence type="ECO:0000256" key="6">
    <source>
        <dbReference type="ARBA" id="ARBA00023136"/>
    </source>
</evidence>
<feature type="transmembrane region" description="Helical" evidence="8">
    <location>
        <begin position="46"/>
        <end position="68"/>
    </location>
</feature>
<reference evidence="10 11" key="1">
    <citation type="submission" date="2008-02" db="EMBL/GenBank/DDBJ databases">
        <title>Genome sequence of Ureaplasma parvum serovar 3.</title>
        <authorList>
            <person name="Methe B.A."/>
            <person name="Glass J."/>
            <person name="Waites K."/>
            <person name="Shrivastava S."/>
        </authorList>
    </citation>
    <scope>NUCLEOTIDE SEQUENCE [LARGE SCALE GENOMIC DNA]</scope>
    <source>
        <strain evidence="11">ATCC 27815 / 27 / NCTC 11736</strain>
    </source>
</reference>
<evidence type="ECO:0000313" key="10">
    <source>
        <dbReference type="EMBL" id="ACA32706.1"/>
    </source>
</evidence>
<dbReference type="Gene3D" id="1.10.287.70">
    <property type="match status" value="1"/>
</dbReference>
<dbReference type="PANTHER" id="PTHR11537">
    <property type="entry name" value="VOLTAGE-GATED POTASSIUM CHANNEL"/>
    <property type="match status" value="1"/>
</dbReference>
<evidence type="ECO:0000256" key="7">
    <source>
        <dbReference type="ARBA" id="ARBA00023303"/>
    </source>
</evidence>
<keyword evidence="6 8" id="KW-0472">Membrane</keyword>
<evidence type="ECO:0000256" key="8">
    <source>
        <dbReference type="SAM" id="Phobius"/>
    </source>
</evidence>
<dbReference type="InterPro" id="IPR013099">
    <property type="entry name" value="K_chnl_dom"/>
</dbReference>
<keyword evidence="5" id="KW-0406">Ion transport</keyword>
<dbReference type="AlphaFoldDB" id="A0A2C9DXX6"/>
<gene>
    <name evidence="10" type="ordered locus">UPA3_0612</name>
</gene>
<feature type="transmembrane region" description="Helical" evidence="8">
    <location>
        <begin position="289"/>
        <end position="317"/>
    </location>
</feature>
<feature type="transmembrane region" description="Helical" evidence="8">
    <location>
        <begin position="88"/>
        <end position="105"/>
    </location>
</feature>
<evidence type="ECO:0000256" key="1">
    <source>
        <dbReference type="ARBA" id="ARBA00004141"/>
    </source>
</evidence>
<evidence type="ECO:0000256" key="4">
    <source>
        <dbReference type="ARBA" id="ARBA00022989"/>
    </source>
</evidence>
<evidence type="ECO:0000256" key="5">
    <source>
        <dbReference type="ARBA" id="ARBA00023065"/>
    </source>
</evidence>
<proteinExistence type="predicted"/>
<dbReference type="HOGENOM" id="CLU_640831_0_0_14"/>
<dbReference type="EMBL" id="CP000942">
    <property type="protein sequence ID" value="ACA32706.1"/>
    <property type="molecule type" value="Genomic_DNA"/>
</dbReference>
<evidence type="ECO:0000313" key="11">
    <source>
        <dbReference type="Proteomes" id="UP000002162"/>
    </source>
</evidence>
<keyword evidence="3 8" id="KW-0812">Transmembrane</keyword>
<feature type="transmembrane region" description="Helical" evidence="8">
    <location>
        <begin position="165"/>
        <end position="185"/>
    </location>
</feature>
<protein>
    <submittedName>
        <fullName evidence="10">Potassium channel protein</fullName>
    </submittedName>
</protein>
<dbReference type="KEGG" id="upa:UPA3_0612"/>
<accession>A0A2C9DXX6</accession>
<dbReference type="GO" id="GO:0005249">
    <property type="term" value="F:voltage-gated potassium channel activity"/>
    <property type="evidence" value="ECO:0007669"/>
    <property type="project" value="InterPro"/>
</dbReference>
<dbReference type="Proteomes" id="UP000002162">
    <property type="component" value="Chromosome"/>
</dbReference>
<evidence type="ECO:0000259" key="9">
    <source>
        <dbReference type="Pfam" id="PF07885"/>
    </source>
</evidence>
<keyword evidence="7 10" id="KW-0407">Ion channel</keyword>
<keyword evidence="2" id="KW-0813">Transport</keyword>
<dbReference type="PANTHER" id="PTHR11537:SF254">
    <property type="entry name" value="POTASSIUM VOLTAGE-GATED CHANNEL PROTEIN SHAB"/>
    <property type="match status" value="1"/>
</dbReference>
<sequence>MTNDERKEFIRKNKIIYFNRIRYFFYEWTDMKAYQRMLVPETFFSFFYQLFVLMIAFCSVTIIIYNQIELKQANEEHIDFIAKYFEVYYAFNIFFIIDYLIRISYADYTYNSISRLKAFLIAPFRFVNLLDLVSFVAIVIIYNTGLLDFVAKMNETTSYSQKFDYYYQIINNNAYMNVVPCMFLIKILGAHSKIIKNVILSSEVNFFWQIFKRRWRVLLSSFLILVLFTFLLSFIIYRIEQNYYEIKHILPGNPLYKLKNFGETLWFSMGTITTIAYGDVTPVSPAGKVFAVILGVIGVTYYGFLTSLFASALISVINEFGKRRDSRRLLEFQNENERLLHEFSEQIKVDIVQELIKNNVIQDPEEIKRIEDLQNQEREALKMKAKRRKKIYFSDDLFDDTKRISVSNVKVRSASNVTKVLGRSSTKK</sequence>
<name>A0A2C9DXX6_UREP2</name>
<dbReference type="SUPFAM" id="SSF81324">
    <property type="entry name" value="Voltage-gated potassium channels"/>
    <property type="match status" value="1"/>
</dbReference>
<dbReference type="GO" id="GO:0008076">
    <property type="term" value="C:voltage-gated potassium channel complex"/>
    <property type="evidence" value="ECO:0007669"/>
    <property type="project" value="InterPro"/>
</dbReference>
<dbReference type="GeneID" id="29672771"/>
<dbReference type="GO" id="GO:0001508">
    <property type="term" value="P:action potential"/>
    <property type="evidence" value="ECO:0007669"/>
    <property type="project" value="TreeGrafter"/>
</dbReference>
<dbReference type="Pfam" id="PF07885">
    <property type="entry name" value="Ion_trans_2"/>
    <property type="match status" value="1"/>
</dbReference>
<feature type="domain" description="Potassium channel" evidence="9">
    <location>
        <begin position="225"/>
        <end position="313"/>
    </location>
</feature>
<feature type="transmembrane region" description="Helical" evidence="8">
    <location>
        <begin position="217"/>
        <end position="237"/>
    </location>
</feature>
<keyword evidence="4 8" id="KW-1133">Transmembrane helix</keyword>
<dbReference type="RefSeq" id="WP_006688606.1">
    <property type="nucleotide sequence ID" value="NC_010503.1"/>
</dbReference>
<dbReference type="InterPro" id="IPR028325">
    <property type="entry name" value="VG_K_chnl"/>
</dbReference>
<comment type="subcellular location">
    <subcellularLocation>
        <location evidence="1">Membrane</location>
        <topology evidence="1">Multi-pass membrane protein</topology>
    </subcellularLocation>
</comment>
<feature type="transmembrane region" description="Helical" evidence="8">
    <location>
        <begin position="126"/>
        <end position="145"/>
    </location>
</feature>
<evidence type="ECO:0000256" key="3">
    <source>
        <dbReference type="ARBA" id="ARBA00022692"/>
    </source>
</evidence>
<organism evidence="10 11">
    <name type="scientific">Ureaplasma parvum serovar 3 (strain ATCC 27815 / 27 / NCTC 11736)</name>
    <dbReference type="NCBI Taxonomy" id="505682"/>
    <lineage>
        <taxon>Bacteria</taxon>
        <taxon>Bacillati</taxon>
        <taxon>Mycoplasmatota</taxon>
        <taxon>Mycoplasmoidales</taxon>
        <taxon>Mycoplasmoidaceae</taxon>
        <taxon>Ureaplasma</taxon>
    </lineage>
</organism>